<dbReference type="EMBL" id="CP108318">
    <property type="protein sequence ID" value="WTW59182.1"/>
    <property type="molecule type" value="Genomic_DNA"/>
</dbReference>
<feature type="domain" description="AAA+ ATPase" evidence="5">
    <location>
        <begin position="132"/>
        <end position="264"/>
    </location>
</feature>
<feature type="compositionally biased region" description="Basic and acidic residues" evidence="4">
    <location>
        <begin position="367"/>
        <end position="380"/>
    </location>
</feature>
<feature type="region of interest" description="Disordered" evidence="4">
    <location>
        <begin position="356"/>
        <end position="380"/>
    </location>
</feature>
<evidence type="ECO:0000256" key="3">
    <source>
        <dbReference type="ARBA" id="ARBA00022840"/>
    </source>
</evidence>
<evidence type="ECO:0000256" key="2">
    <source>
        <dbReference type="ARBA" id="ARBA00022741"/>
    </source>
</evidence>
<dbReference type="PANTHER" id="PTHR23073">
    <property type="entry name" value="26S PROTEASOME REGULATORY SUBUNIT"/>
    <property type="match status" value="1"/>
</dbReference>
<proteinExistence type="inferred from homology"/>
<keyword evidence="2" id="KW-0547">Nucleotide-binding</keyword>
<dbReference type="GO" id="GO:0005524">
    <property type="term" value="F:ATP binding"/>
    <property type="evidence" value="ECO:0007669"/>
    <property type="project" value="UniProtKB-KW"/>
</dbReference>
<dbReference type="GO" id="GO:0016887">
    <property type="term" value="F:ATP hydrolysis activity"/>
    <property type="evidence" value="ECO:0007669"/>
    <property type="project" value="InterPro"/>
</dbReference>
<dbReference type="InterPro" id="IPR027417">
    <property type="entry name" value="P-loop_NTPase"/>
</dbReference>
<evidence type="ECO:0000259" key="5">
    <source>
        <dbReference type="SMART" id="SM00382"/>
    </source>
</evidence>
<keyword evidence="3 6" id="KW-0067">ATP-binding</keyword>
<dbReference type="Pfam" id="PF00004">
    <property type="entry name" value="AAA"/>
    <property type="match status" value="1"/>
</dbReference>
<sequence>MTRTLDSQQADEMTAVERDLVHLARMALAGRSQDVQTLLQRMARRYSRTNQATAEALQSLLREAPTADAPLRGLGNAAPVPLDMDSRLPLIRPDHLAPSVTPVLSADVRGAVDQLCAERLGSGHLLRAGLTPSSSALFVGPPGVGKTLVARWIASRLDLPLLVLDLSSVMSSYLGRTGGNIRKVLDYAKASPSILLLDELDTVAKKRDDGAEVGELKRLVTVLLQEIDDWPASSLLLAATNHGSLLDPAVWRRFEMVIDFPLPDAAQLRQALEQYCEEQAEGDVLTVIARALSVQGASYSEAHRVVMAARRRAALSDRPLGEALLSICSEQVRQLPFAERVRLAVDLVQSDHMSQRRVHELSGVSRDTIRSRMRRQESEG</sequence>
<organism evidence="6">
    <name type="scientific">Streptomyces sp. NBC_00003</name>
    <dbReference type="NCBI Taxonomy" id="2903608"/>
    <lineage>
        <taxon>Bacteria</taxon>
        <taxon>Bacillati</taxon>
        <taxon>Actinomycetota</taxon>
        <taxon>Actinomycetes</taxon>
        <taxon>Kitasatosporales</taxon>
        <taxon>Streptomycetaceae</taxon>
        <taxon>Streptomyces</taxon>
    </lineage>
</organism>
<dbReference type="InterPro" id="IPR050221">
    <property type="entry name" value="26S_Proteasome_ATPase"/>
</dbReference>
<dbReference type="SMART" id="SM00382">
    <property type="entry name" value="AAA"/>
    <property type="match status" value="1"/>
</dbReference>
<dbReference type="Gene3D" id="3.40.50.300">
    <property type="entry name" value="P-loop containing nucleotide triphosphate hydrolases"/>
    <property type="match status" value="1"/>
</dbReference>
<name>A0AAU2UW35_9ACTN</name>
<dbReference type="CDD" id="cd19481">
    <property type="entry name" value="RecA-like_protease"/>
    <property type="match status" value="1"/>
</dbReference>
<comment type="similarity">
    <text evidence="1">Belongs to the AAA ATPase family.</text>
</comment>
<accession>A0AAU2UW35</accession>
<dbReference type="AlphaFoldDB" id="A0AAU2UW35"/>
<reference evidence="6" key="1">
    <citation type="submission" date="2022-10" db="EMBL/GenBank/DDBJ databases">
        <title>The complete genomes of actinobacterial strains from the NBC collection.</title>
        <authorList>
            <person name="Joergensen T.S."/>
            <person name="Alvarez Arevalo M."/>
            <person name="Sterndorff E.B."/>
            <person name="Faurdal D."/>
            <person name="Vuksanovic O."/>
            <person name="Mourched A.-S."/>
            <person name="Charusanti P."/>
            <person name="Shaw S."/>
            <person name="Blin K."/>
            <person name="Weber T."/>
        </authorList>
    </citation>
    <scope>NUCLEOTIDE SEQUENCE</scope>
    <source>
        <strain evidence="6">NBC_00003</strain>
    </source>
</reference>
<dbReference type="SUPFAM" id="SSF52540">
    <property type="entry name" value="P-loop containing nucleoside triphosphate hydrolases"/>
    <property type="match status" value="1"/>
</dbReference>
<evidence type="ECO:0000256" key="1">
    <source>
        <dbReference type="ARBA" id="ARBA00006914"/>
    </source>
</evidence>
<evidence type="ECO:0000256" key="4">
    <source>
        <dbReference type="SAM" id="MobiDB-lite"/>
    </source>
</evidence>
<dbReference type="InterPro" id="IPR003959">
    <property type="entry name" value="ATPase_AAA_core"/>
</dbReference>
<dbReference type="InterPro" id="IPR003593">
    <property type="entry name" value="AAA+_ATPase"/>
</dbReference>
<gene>
    <name evidence="6" type="ORF">OG549_00100</name>
</gene>
<protein>
    <submittedName>
        <fullName evidence="6">ATP-binding protein</fullName>
    </submittedName>
</protein>
<evidence type="ECO:0000313" key="6">
    <source>
        <dbReference type="EMBL" id="WTW59182.1"/>
    </source>
</evidence>